<accession>A0ABX2EGD2</accession>
<dbReference type="Proteomes" id="UP000737171">
    <property type="component" value="Unassembled WGS sequence"/>
</dbReference>
<feature type="chain" id="PRO_5046954676" evidence="2">
    <location>
        <begin position="29"/>
        <end position="325"/>
    </location>
</feature>
<dbReference type="PANTHER" id="PTHR42928:SF5">
    <property type="entry name" value="BLR1237 PROTEIN"/>
    <property type="match status" value="1"/>
</dbReference>
<name>A0ABX2EGD2_9BURK</name>
<evidence type="ECO:0000256" key="2">
    <source>
        <dbReference type="SAM" id="SignalP"/>
    </source>
</evidence>
<dbReference type="InterPro" id="IPR042100">
    <property type="entry name" value="Bug_dom1"/>
</dbReference>
<comment type="caution">
    <text evidence="3">The sequence shown here is derived from an EMBL/GenBank/DDBJ whole genome shotgun (WGS) entry which is preliminary data.</text>
</comment>
<organism evidence="3 4">
    <name type="scientific">Pseudaquabacterium terrae</name>
    <dbReference type="NCBI Taxonomy" id="2732868"/>
    <lineage>
        <taxon>Bacteria</taxon>
        <taxon>Pseudomonadati</taxon>
        <taxon>Pseudomonadota</taxon>
        <taxon>Betaproteobacteria</taxon>
        <taxon>Burkholderiales</taxon>
        <taxon>Sphaerotilaceae</taxon>
        <taxon>Pseudaquabacterium</taxon>
    </lineage>
</organism>
<dbReference type="InterPro" id="IPR005064">
    <property type="entry name" value="BUG"/>
</dbReference>
<dbReference type="EMBL" id="JABRWJ010000003">
    <property type="protein sequence ID" value="NRF67685.1"/>
    <property type="molecule type" value="Genomic_DNA"/>
</dbReference>
<keyword evidence="4" id="KW-1185">Reference proteome</keyword>
<dbReference type="Gene3D" id="3.40.190.10">
    <property type="entry name" value="Periplasmic binding protein-like II"/>
    <property type="match status" value="1"/>
</dbReference>
<gene>
    <name evidence="3" type="ORF">HLB44_11880</name>
</gene>
<dbReference type="Gene3D" id="3.40.190.150">
    <property type="entry name" value="Bordetella uptake gene, domain 1"/>
    <property type="match status" value="1"/>
</dbReference>
<dbReference type="CDD" id="cd07012">
    <property type="entry name" value="PBP2_Bug_TTT"/>
    <property type="match status" value="1"/>
</dbReference>
<keyword evidence="2" id="KW-0732">Signal</keyword>
<dbReference type="PANTHER" id="PTHR42928">
    <property type="entry name" value="TRICARBOXYLATE-BINDING PROTEIN"/>
    <property type="match status" value="1"/>
</dbReference>
<reference evidence="3 4" key="1">
    <citation type="submission" date="2020-05" db="EMBL/GenBank/DDBJ databases">
        <title>Aquincola sp. isolate from soil.</title>
        <authorList>
            <person name="Han J."/>
            <person name="Kim D.-U."/>
        </authorList>
    </citation>
    <scope>NUCLEOTIDE SEQUENCE [LARGE SCALE GENOMIC DNA]</scope>
    <source>
        <strain evidence="3 4">S2</strain>
    </source>
</reference>
<proteinExistence type="inferred from homology"/>
<dbReference type="PIRSF" id="PIRSF017082">
    <property type="entry name" value="YflP"/>
    <property type="match status" value="1"/>
</dbReference>
<dbReference type="Pfam" id="PF03401">
    <property type="entry name" value="TctC"/>
    <property type="match status" value="1"/>
</dbReference>
<comment type="similarity">
    <text evidence="1">Belongs to the UPF0065 (bug) family.</text>
</comment>
<feature type="signal peptide" evidence="2">
    <location>
        <begin position="1"/>
        <end position="28"/>
    </location>
</feature>
<evidence type="ECO:0000313" key="3">
    <source>
        <dbReference type="EMBL" id="NRF67685.1"/>
    </source>
</evidence>
<evidence type="ECO:0000313" key="4">
    <source>
        <dbReference type="Proteomes" id="UP000737171"/>
    </source>
</evidence>
<protein>
    <submittedName>
        <fullName evidence="3">Tripartite tricarboxylate transporter substrate binding protein</fullName>
    </submittedName>
</protein>
<dbReference type="SUPFAM" id="SSF53850">
    <property type="entry name" value="Periplasmic binding protein-like II"/>
    <property type="match status" value="1"/>
</dbReference>
<evidence type="ECO:0000256" key="1">
    <source>
        <dbReference type="ARBA" id="ARBA00006987"/>
    </source>
</evidence>
<dbReference type="RefSeq" id="WP_173122780.1">
    <property type="nucleotide sequence ID" value="NZ_JABRWJ010000003.1"/>
</dbReference>
<sequence length="325" mass="34258">MKTAQHARRALIACAGALIAAASAPAFAQNYPSQPIRIVVPYPAGGATDTLARLIATRVQETWGQTVIVDNKPGASGMLGNDFVAKAAPDGHTVLLAITAIVQLPALKPKMPYDVLKDLQPLTMVASTNSIFAVPASTPAQTLKDFVALAKAQPGKLNYGSYGVGTSSHIQGSLLNLQAGLDLTHVPYKGAAPLLQDLKGGQLSSAFIDMATARPHLDSLKVLAATGTQRNKVLPNVPTFAELGFHSFEPIGWFGLFMPAGVPAPIAKKFAAEAQRIVQLPEVASRIEALGMTPGHLSTEEFARTVRADAQVYARIIKDANIQID</sequence>